<dbReference type="EMBL" id="JAPMLD010000011">
    <property type="protein sequence ID" value="MDW4826049.1"/>
    <property type="molecule type" value="Genomic_DNA"/>
</dbReference>
<reference evidence="2 4" key="1">
    <citation type="journal article" date="2022" name="bioRxiv">
        <title>Prophages regulate Shewanella fidelis 3313 motility and biofilm formation: implications for gut colonization dynamics in Ciona robusta.</title>
        <authorList>
            <person name="Natarajan O."/>
            <person name="Gibboney S.L."/>
            <person name="Young M.N."/>
            <person name="Lim S.J."/>
            <person name="Pluta N."/>
            <person name="Atkinson C.G."/>
            <person name="Leigh B.A."/>
            <person name="Liberti A."/>
            <person name="Kees E.D."/>
            <person name="Breitbart M."/>
            <person name="Gralnick J.A."/>
            <person name="Dishaw L.J."/>
        </authorList>
    </citation>
    <scope>NUCLEOTIDE SEQUENCE [LARGE SCALE GENOMIC DNA]</scope>
    <source>
        <strain evidence="2 4">JG4066</strain>
    </source>
</reference>
<name>A0AAW8NSL7_9GAMM</name>
<keyword evidence="4" id="KW-1185">Reference proteome</keyword>
<proteinExistence type="predicted"/>
<dbReference type="EMBL" id="JAPMLE010000001">
    <property type="protein sequence ID" value="MDR8526108.1"/>
    <property type="molecule type" value="Genomic_DNA"/>
</dbReference>
<dbReference type="NCBIfam" id="TIGR03950">
    <property type="entry name" value="sidero_Fe_reduc"/>
    <property type="match status" value="1"/>
</dbReference>
<dbReference type="Proteomes" id="UP001271263">
    <property type="component" value="Unassembled WGS sequence"/>
</dbReference>
<dbReference type="InterPro" id="IPR023998">
    <property type="entry name" value="FCR-like"/>
</dbReference>
<gene>
    <name evidence="1" type="ORF">OS133_21110</name>
    <name evidence="2" type="ORF">OS134_18430</name>
</gene>
<reference evidence="1" key="2">
    <citation type="submission" date="2022-11" db="EMBL/GenBank/DDBJ databases">
        <title>Prophages regulate Shewanella fidelis motility and biofilm formation: implications for gut colonization dynamics in Ciona robusta.</title>
        <authorList>
            <person name="Natarajan O."/>
            <person name="Gibboney S.L."/>
            <person name="Young M.N."/>
            <person name="Lim S.J."/>
            <person name="Pluta N."/>
            <person name="Atkinson C.G.F."/>
            <person name="Leigh B.A."/>
            <person name="Liberti A."/>
            <person name="Kees E."/>
            <person name="Breitbart M."/>
            <person name="Gralnick J."/>
            <person name="Dishaw L.J."/>
        </authorList>
    </citation>
    <scope>NUCLEOTIDE SEQUENCE</scope>
    <source>
        <strain evidence="1">3313</strain>
    </source>
</reference>
<comment type="caution">
    <text evidence="1">The sequence shown here is derived from an EMBL/GenBank/DDBJ whole genome shotgun (WGS) entry which is preliminary data.</text>
</comment>
<dbReference type="RefSeq" id="WP_310655930.1">
    <property type="nucleotide sequence ID" value="NZ_JAPMLA010000013.1"/>
</dbReference>
<protein>
    <submittedName>
        <fullName evidence="1">Siderophore ferric iron reductase</fullName>
    </submittedName>
</protein>
<dbReference type="AlphaFoldDB" id="A0AAW8NSL7"/>
<accession>A0AAW8NSL7</accession>
<evidence type="ECO:0000313" key="3">
    <source>
        <dbReference type="Proteomes" id="UP001259340"/>
    </source>
</evidence>
<sequence>MSQALVTQIYQACLQISPYLKGEQFVAPADSIASSQSNSNIIKLLHSNIAQQSPEAGKAYWLTRSWDLLIWQPLYIAMVSIYQLRTLPDLTSLIQRHQHGLVAGFYLTNLDCLEGDDEALIAAAGKQLTALFEHYRRELDLWVRCRPRFVEHLIADAILAKLELLQQAHPESSNAEILRHAKLWLYAFNLPTKHLQSLTLSSVDNKLILQRTSCCAVYKTTNGVKCDNCPRLTQKSKTCIN</sequence>
<organism evidence="1 3">
    <name type="scientific">Shewanella fidelis</name>
    <dbReference type="NCBI Taxonomy" id="173509"/>
    <lineage>
        <taxon>Bacteria</taxon>
        <taxon>Pseudomonadati</taxon>
        <taxon>Pseudomonadota</taxon>
        <taxon>Gammaproteobacteria</taxon>
        <taxon>Alteromonadales</taxon>
        <taxon>Shewanellaceae</taxon>
        <taxon>Shewanella</taxon>
    </lineage>
</organism>
<dbReference type="Proteomes" id="UP001259340">
    <property type="component" value="Unassembled WGS sequence"/>
</dbReference>
<evidence type="ECO:0000313" key="1">
    <source>
        <dbReference type="EMBL" id="MDR8526108.1"/>
    </source>
</evidence>
<evidence type="ECO:0000313" key="4">
    <source>
        <dbReference type="Proteomes" id="UP001271263"/>
    </source>
</evidence>
<evidence type="ECO:0000313" key="2">
    <source>
        <dbReference type="EMBL" id="MDW4826049.1"/>
    </source>
</evidence>